<evidence type="ECO:0000256" key="2">
    <source>
        <dbReference type="ARBA" id="ARBA00022723"/>
    </source>
</evidence>
<reference evidence="8 9" key="1">
    <citation type="submission" date="2018-09" db="EMBL/GenBank/DDBJ databases">
        <title>Paenibacillus aracenensis nov. sp. isolated from a cave in southern Spain.</title>
        <authorList>
            <person name="Jurado V."/>
            <person name="Gutierrez-Patricio S."/>
            <person name="Gonzalez-Pimentel J.L."/>
            <person name="Miller A.Z."/>
            <person name="Laiz L."/>
            <person name="Saiz-Jimenez C."/>
        </authorList>
    </citation>
    <scope>NUCLEOTIDE SEQUENCE [LARGE SCALE GENOMIC DNA]</scope>
    <source>
        <strain evidence="8 9">DSM 22867</strain>
    </source>
</reference>
<comment type="caution">
    <text evidence="8">The sequence shown here is derived from an EMBL/GenBank/DDBJ whole genome shotgun (WGS) entry which is preliminary data.</text>
</comment>
<dbReference type="GO" id="GO:0046872">
    <property type="term" value="F:metal ion binding"/>
    <property type="evidence" value="ECO:0007669"/>
    <property type="project" value="UniProtKB-KW"/>
</dbReference>
<dbReference type="AlphaFoldDB" id="A0A3A1URF2"/>
<evidence type="ECO:0000313" key="8">
    <source>
        <dbReference type="EMBL" id="RIX51088.1"/>
    </source>
</evidence>
<dbReference type="Proteomes" id="UP000266482">
    <property type="component" value="Unassembled WGS sequence"/>
</dbReference>
<dbReference type="EMBL" id="QXQA01000012">
    <property type="protein sequence ID" value="RIX51088.1"/>
    <property type="molecule type" value="Genomic_DNA"/>
</dbReference>
<dbReference type="PANTHER" id="PTHR43498:SF1">
    <property type="entry name" value="COB--COM HETERODISULFIDE REDUCTASE IRON-SULFUR SUBUNIT A"/>
    <property type="match status" value="1"/>
</dbReference>
<dbReference type="SUPFAM" id="SSF51905">
    <property type="entry name" value="FAD/NAD(P)-binding domain"/>
    <property type="match status" value="1"/>
</dbReference>
<gene>
    <name evidence="8" type="ORF">D3P08_18000</name>
</gene>
<dbReference type="InterPro" id="IPR036188">
    <property type="entry name" value="FAD/NAD-bd_sf"/>
</dbReference>
<keyword evidence="9" id="KW-1185">Reference proteome</keyword>
<keyword evidence="1" id="KW-0004">4Fe-4S</keyword>
<keyword evidence="7" id="KW-0472">Membrane</keyword>
<dbReference type="Pfam" id="PF12831">
    <property type="entry name" value="FAD_oxidored"/>
    <property type="match status" value="1"/>
</dbReference>
<sequence length="659" mass="71836">MLFGNVPRQGLQRHDHKPRTSAKKKVVVASVAVVLIGVAASAAGYVWLRGNDTVNHNQRQELAAVESAQELRESYDVIVAGTDPEGIAAAISAARNGLSVLLVDGKNRDILGGLMTVGGLNTLDLNYSPKESVIPGKHNFLNKGIFQEWYDQIEGTSFDVNTAANVFYSMVKAEDNIDLLMKTQSMEPIVETAADGNVTVKGMRIVKEDGTSLDVAAPSVIDATQDGDIAAAAGAPFTLGRADIGDPEAQMAVTLVFAMKGVTQEIWDSFDDIPETDIDAMSAWGFKEAKDYVSSNPERVKIRGLNVGRQNDDTILINAMHIFQIDPLNPESLEEALEIGRAEAPRIVDYLKQTYDEFKDLELAYTFDELYVRESRHIQGEYRLTMADLIANRDHWDAIAYGSYDVDIQAASHTDTGFVLYSPEQYGVPFRALVPQKVDGLLVVGRAASFDSLPHGSARVIPLGMATAEAAGAAAKLAAENGLTFRELSQSKELIAELRARLTDQGMDLTMNPFETPYYMNHKAYKGLVAAASMLITSGNYDNLSFDLDGKSNMQRVVYSMNRVAKQHPDFFHGDPSAAIAGVDAPAEQPLSLEQAVKTIANGISNEEAPALTVDEFLKRGWLAQETVDAITDKAAITNGEFFMIIRDVVEYYAGVVYE</sequence>
<keyword evidence="5" id="KW-0411">Iron-sulfur</keyword>
<accession>A0A3A1URF2</accession>
<dbReference type="GO" id="GO:0016491">
    <property type="term" value="F:oxidoreductase activity"/>
    <property type="evidence" value="ECO:0007669"/>
    <property type="project" value="UniProtKB-KW"/>
</dbReference>
<dbReference type="InterPro" id="IPR039650">
    <property type="entry name" value="HdrA-like"/>
</dbReference>
<evidence type="ECO:0000256" key="4">
    <source>
        <dbReference type="ARBA" id="ARBA00023004"/>
    </source>
</evidence>
<name>A0A3A1URF2_9BACL</name>
<evidence type="ECO:0000256" key="3">
    <source>
        <dbReference type="ARBA" id="ARBA00023002"/>
    </source>
</evidence>
<dbReference type="Gene3D" id="3.50.50.60">
    <property type="entry name" value="FAD/NAD(P)-binding domain"/>
    <property type="match status" value="1"/>
</dbReference>
<keyword evidence="7" id="KW-0812">Transmembrane</keyword>
<keyword evidence="7" id="KW-1133">Transmembrane helix</keyword>
<evidence type="ECO:0000313" key="9">
    <source>
        <dbReference type="Proteomes" id="UP000266482"/>
    </source>
</evidence>
<keyword evidence="2" id="KW-0479">Metal-binding</keyword>
<dbReference type="PANTHER" id="PTHR43498">
    <property type="entry name" value="FERREDOXIN:COB-COM HETERODISULFIDE REDUCTASE SUBUNIT A"/>
    <property type="match status" value="1"/>
</dbReference>
<dbReference type="GO" id="GO:0051539">
    <property type="term" value="F:4 iron, 4 sulfur cluster binding"/>
    <property type="evidence" value="ECO:0007669"/>
    <property type="project" value="UniProtKB-KW"/>
</dbReference>
<dbReference type="OrthoDB" id="9777740at2"/>
<proteinExistence type="predicted"/>
<evidence type="ECO:0000256" key="1">
    <source>
        <dbReference type="ARBA" id="ARBA00022485"/>
    </source>
</evidence>
<protein>
    <submittedName>
        <fullName evidence="8">FAD-dependent oxidoreductase</fullName>
    </submittedName>
</protein>
<keyword evidence="4" id="KW-0408">Iron</keyword>
<evidence type="ECO:0000256" key="5">
    <source>
        <dbReference type="ARBA" id="ARBA00023014"/>
    </source>
</evidence>
<feature type="transmembrane region" description="Helical" evidence="7">
    <location>
        <begin position="26"/>
        <end position="48"/>
    </location>
</feature>
<evidence type="ECO:0000256" key="7">
    <source>
        <dbReference type="SAM" id="Phobius"/>
    </source>
</evidence>
<keyword evidence="3" id="KW-0560">Oxidoreductase</keyword>
<organism evidence="8 9">
    <name type="scientific">Paenibacillus nanensis</name>
    <dbReference type="NCBI Taxonomy" id="393251"/>
    <lineage>
        <taxon>Bacteria</taxon>
        <taxon>Bacillati</taxon>
        <taxon>Bacillota</taxon>
        <taxon>Bacilli</taxon>
        <taxon>Bacillales</taxon>
        <taxon>Paenibacillaceae</taxon>
        <taxon>Paenibacillus</taxon>
    </lineage>
</organism>
<evidence type="ECO:0000256" key="6">
    <source>
        <dbReference type="SAM" id="MobiDB-lite"/>
    </source>
</evidence>
<feature type="region of interest" description="Disordered" evidence="6">
    <location>
        <begin position="1"/>
        <end position="22"/>
    </location>
</feature>